<organism evidence="9 10">
    <name type="scientific">Vitis vinifera</name>
    <name type="common">Grape</name>
    <dbReference type="NCBI Taxonomy" id="29760"/>
    <lineage>
        <taxon>Eukaryota</taxon>
        <taxon>Viridiplantae</taxon>
        <taxon>Streptophyta</taxon>
        <taxon>Embryophyta</taxon>
        <taxon>Tracheophyta</taxon>
        <taxon>Spermatophyta</taxon>
        <taxon>Magnoliopsida</taxon>
        <taxon>eudicotyledons</taxon>
        <taxon>Gunneridae</taxon>
        <taxon>Pentapetalae</taxon>
        <taxon>rosids</taxon>
        <taxon>Vitales</taxon>
        <taxon>Vitaceae</taxon>
        <taxon>Viteae</taxon>
        <taxon>Vitis</taxon>
    </lineage>
</organism>
<dbReference type="PANTHER" id="PTHR13690:SF86">
    <property type="entry name" value="TRANSCRIPTION FACTOR VIP1"/>
    <property type="match status" value="1"/>
</dbReference>
<keyword evidence="2" id="KW-0805">Transcription regulation</keyword>
<feature type="coiled-coil region" evidence="6">
    <location>
        <begin position="287"/>
        <end position="359"/>
    </location>
</feature>
<evidence type="ECO:0000256" key="3">
    <source>
        <dbReference type="ARBA" id="ARBA00023125"/>
    </source>
</evidence>
<dbReference type="InterPro" id="IPR046347">
    <property type="entry name" value="bZIP_sf"/>
</dbReference>
<feature type="region of interest" description="Disordered" evidence="7">
    <location>
        <begin position="38"/>
        <end position="86"/>
    </location>
</feature>
<gene>
    <name evidence="9" type="ORF">VitviT2T_028063</name>
</gene>
<dbReference type="SMART" id="SM00338">
    <property type="entry name" value="BRLZ"/>
    <property type="match status" value="1"/>
</dbReference>
<keyword evidence="6" id="KW-0175">Coiled coil</keyword>
<proteinExistence type="predicted"/>
<feature type="compositionally biased region" description="Low complexity" evidence="7">
    <location>
        <begin position="54"/>
        <end position="71"/>
    </location>
</feature>
<dbReference type="EMBL" id="CP126665">
    <property type="protein sequence ID" value="WKA10497.1"/>
    <property type="molecule type" value="Genomic_DNA"/>
</dbReference>
<dbReference type="Gene3D" id="1.20.5.170">
    <property type="match status" value="1"/>
</dbReference>
<evidence type="ECO:0000256" key="2">
    <source>
        <dbReference type="ARBA" id="ARBA00023015"/>
    </source>
</evidence>
<keyword evidence="5" id="KW-0539">Nucleus</keyword>
<sequence length="422" mass="46403">MADVRHDRWGPQKDTRPMPIKPKFEKMYTFPGRLKILSHTPSPLRLPPKKTKESLSSSSSTFPPPGSSNNPHMDHHFAGKPLTASPFGNRADIDHMPDAPYRGAHHRRAQSETFFRFSDDILLDADADVDVDFNLDIISDNTNSGAAGVPMAVDSSKSEDSNGGYSASAKAKSLDPINHFRSLSVDADFFEGLGFSPAATAAAGESSDGGGKATQEKRVHHHRHSNSMDGSTTSFEVESLIGSDGAKKAMGPDRLAELALIDPKRAKRILANRQSAARSKERKIRYTNELERKVQTLQTEATTLSAQVTMLQRDTTGLTAENKELKLRLQAMEQQASLREALNEALREEVQRLKIATGQIPAVNGNSFNRGLPPQFSSHPQALHHFGAQQQQQQLHMPQSSTNNQSLNGQPQPSFLDFNQRV</sequence>
<comment type="subcellular location">
    <subcellularLocation>
        <location evidence="1">Nucleus</location>
    </subcellularLocation>
</comment>
<evidence type="ECO:0000256" key="7">
    <source>
        <dbReference type="SAM" id="MobiDB-lite"/>
    </source>
</evidence>
<evidence type="ECO:0000313" key="9">
    <source>
        <dbReference type="EMBL" id="WKA10497.1"/>
    </source>
</evidence>
<dbReference type="InterPro" id="IPR044759">
    <property type="entry name" value="bZIP_RF2"/>
</dbReference>
<feature type="domain" description="BZIP" evidence="8">
    <location>
        <begin position="262"/>
        <end position="325"/>
    </location>
</feature>
<feature type="region of interest" description="Disordered" evidence="7">
    <location>
        <begin position="1"/>
        <end position="24"/>
    </location>
</feature>
<evidence type="ECO:0000256" key="5">
    <source>
        <dbReference type="ARBA" id="ARBA00023242"/>
    </source>
</evidence>
<accession>A0ABY9DT12</accession>
<reference evidence="9 10" key="1">
    <citation type="journal article" date="2023" name="Hortic Res">
        <title>The complete reference genome for grapevine (Vitis vinifera L.) genetics and breeding.</title>
        <authorList>
            <person name="Shi X."/>
            <person name="Cao S."/>
            <person name="Wang X."/>
            <person name="Huang S."/>
            <person name="Wang Y."/>
            <person name="Liu Z."/>
            <person name="Liu W."/>
            <person name="Leng X."/>
            <person name="Peng Y."/>
            <person name="Wang N."/>
            <person name="Wang Y."/>
            <person name="Ma Z."/>
            <person name="Xu X."/>
            <person name="Zhang F."/>
            <person name="Xue H."/>
            <person name="Zhong H."/>
            <person name="Wang Y."/>
            <person name="Zhang K."/>
            <person name="Velt A."/>
            <person name="Avia K."/>
            <person name="Holtgrawe D."/>
            <person name="Grimplet J."/>
            <person name="Matus J.T."/>
            <person name="Ware D."/>
            <person name="Wu X."/>
            <person name="Wang H."/>
            <person name="Liu C."/>
            <person name="Fang Y."/>
            <person name="Rustenholz C."/>
            <person name="Cheng Z."/>
            <person name="Xiao H."/>
            <person name="Zhou Y."/>
        </authorList>
    </citation>
    <scope>NUCLEOTIDE SEQUENCE [LARGE SCALE GENOMIC DNA]</scope>
    <source>
        <strain evidence="10">cv. Pinot noir / PN40024</strain>
        <tissue evidence="9">Leaf</tissue>
    </source>
</reference>
<feature type="region of interest" description="Disordered" evidence="7">
    <location>
        <begin position="200"/>
        <end position="233"/>
    </location>
</feature>
<feature type="region of interest" description="Disordered" evidence="7">
    <location>
        <begin position="144"/>
        <end position="170"/>
    </location>
</feature>
<keyword evidence="10" id="KW-1185">Reference proteome</keyword>
<evidence type="ECO:0000259" key="8">
    <source>
        <dbReference type="PROSITE" id="PS50217"/>
    </source>
</evidence>
<dbReference type="Pfam" id="PF07716">
    <property type="entry name" value="bZIP_2"/>
    <property type="match status" value="1"/>
</dbReference>
<keyword evidence="3" id="KW-0238">DNA-binding</keyword>
<dbReference type="SUPFAM" id="SSF57959">
    <property type="entry name" value="Leucine zipper domain"/>
    <property type="match status" value="1"/>
</dbReference>
<dbReference type="PANTHER" id="PTHR13690">
    <property type="entry name" value="TRANSCRIPTION FACTOR POSF21-RELATED"/>
    <property type="match status" value="1"/>
</dbReference>
<evidence type="ECO:0000256" key="4">
    <source>
        <dbReference type="ARBA" id="ARBA00023163"/>
    </source>
</evidence>
<feature type="compositionally biased region" description="Polar residues" evidence="7">
    <location>
        <begin position="395"/>
        <end position="413"/>
    </location>
</feature>
<name>A0ABY9DT12_VITVI</name>
<evidence type="ECO:0000256" key="1">
    <source>
        <dbReference type="ARBA" id="ARBA00004123"/>
    </source>
</evidence>
<dbReference type="PROSITE" id="PS50217">
    <property type="entry name" value="BZIP"/>
    <property type="match status" value="1"/>
</dbReference>
<protein>
    <recommendedName>
        <fullName evidence="8">BZIP domain-containing protein</fullName>
    </recommendedName>
</protein>
<evidence type="ECO:0000313" key="10">
    <source>
        <dbReference type="Proteomes" id="UP001227230"/>
    </source>
</evidence>
<keyword evidence="4" id="KW-0804">Transcription</keyword>
<dbReference type="CDD" id="cd14703">
    <property type="entry name" value="bZIP_plant_RF2"/>
    <property type="match status" value="1"/>
</dbReference>
<dbReference type="InterPro" id="IPR004827">
    <property type="entry name" value="bZIP"/>
</dbReference>
<evidence type="ECO:0000256" key="6">
    <source>
        <dbReference type="SAM" id="Coils"/>
    </source>
</evidence>
<feature type="region of interest" description="Disordered" evidence="7">
    <location>
        <begin position="386"/>
        <end position="422"/>
    </location>
</feature>
<dbReference type="Proteomes" id="UP001227230">
    <property type="component" value="Chromosome 18"/>
</dbReference>